<keyword evidence="3" id="KW-1185">Reference proteome</keyword>
<sequence>MRERLTVLVLACMTLIAVSHNAFAESQKERDLNGFWVETSGRGVLAIDGDMATFSTTGDLKADDRYQVELNGNEFTLLPSKNSSTFNKKMTATIDWDEPVLSLNNNRYRFIPAPEIKAAELDGYWAEETKKGNTLEIRAMQYKNQASRYDFYWWKVNTGYASYQHGVDKDVPLNIINGFVFTNPNLSDAYRHYAIKREGDTIYYVDSNGARWSETKTKTLRDYQPPKGFRDMTAVVNQYQ</sequence>
<evidence type="ECO:0000256" key="1">
    <source>
        <dbReference type="SAM" id="SignalP"/>
    </source>
</evidence>
<dbReference type="EMBL" id="BSND01000006">
    <property type="protein sequence ID" value="GLQ00487.1"/>
    <property type="molecule type" value="Genomic_DNA"/>
</dbReference>
<keyword evidence="1" id="KW-0732">Signal</keyword>
<protein>
    <submittedName>
        <fullName evidence="2">Uncharacterized protein</fullName>
    </submittedName>
</protein>
<name>A0ABQ5TWE4_9GAMM</name>
<reference evidence="2" key="2">
    <citation type="submission" date="2023-01" db="EMBL/GenBank/DDBJ databases">
        <title>Draft genome sequence of Methylophaga thalassica strain NBRC 102424.</title>
        <authorList>
            <person name="Sun Q."/>
            <person name="Mori K."/>
        </authorList>
    </citation>
    <scope>NUCLEOTIDE SEQUENCE</scope>
    <source>
        <strain evidence="2">NBRC 102424</strain>
    </source>
</reference>
<comment type="caution">
    <text evidence="2">The sequence shown here is derived from an EMBL/GenBank/DDBJ whole genome shotgun (WGS) entry which is preliminary data.</text>
</comment>
<organism evidence="2 3">
    <name type="scientific">Methylophaga thalassica</name>
    <dbReference type="NCBI Taxonomy" id="40223"/>
    <lineage>
        <taxon>Bacteria</taxon>
        <taxon>Pseudomonadati</taxon>
        <taxon>Pseudomonadota</taxon>
        <taxon>Gammaproteobacteria</taxon>
        <taxon>Thiotrichales</taxon>
        <taxon>Piscirickettsiaceae</taxon>
        <taxon>Methylophaga</taxon>
    </lineage>
</organism>
<dbReference type="RefSeq" id="WP_284723437.1">
    <property type="nucleotide sequence ID" value="NZ_BSND01000006.1"/>
</dbReference>
<accession>A0ABQ5TWE4</accession>
<evidence type="ECO:0000313" key="3">
    <source>
        <dbReference type="Proteomes" id="UP001161423"/>
    </source>
</evidence>
<proteinExistence type="predicted"/>
<evidence type="ECO:0000313" key="2">
    <source>
        <dbReference type="EMBL" id="GLQ00487.1"/>
    </source>
</evidence>
<reference evidence="2" key="1">
    <citation type="journal article" date="2014" name="Int. J. Syst. Evol. Microbiol.">
        <title>Complete genome of a new Firmicutes species belonging to the dominant human colonic microbiota ('Ruminococcus bicirculans') reveals two chromosomes and a selective capacity to utilize plant glucans.</title>
        <authorList>
            <consortium name="NISC Comparative Sequencing Program"/>
            <person name="Wegmann U."/>
            <person name="Louis P."/>
            <person name="Goesmann A."/>
            <person name="Henrissat B."/>
            <person name="Duncan S.H."/>
            <person name="Flint H.J."/>
        </authorList>
    </citation>
    <scope>NUCLEOTIDE SEQUENCE</scope>
    <source>
        <strain evidence="2">NBRC 102424</strain>
    </source>
</reference>
<feature type="chain" id="PRO_5045481242" evidence="1">
    <location>
        <begin position="25"/>
        <end position="240"/>
    </location>
</feature>
<feature type="signal peptide" evidence="1">
    <location>
        <begin position="1"/>
        <end position="24"/>
    </location>
</feature>
<dbReference type="Proteomes" id="UP001161423">
    <property type="component" value="Unassembled WGS sequence"/>
</dbReference>
<gene>
    <name evidence="2" type="ORF">GCM10007891_23400</name>
</gene>